<gene>
    <name evidence="2" type="ORF">GSTENG00025427001</name>
</gene>
<evidence type="ECO:0000256" key="1">
    <source>
        <dbReference type="SAM" id="MobiDB-lite"/>
    </source>
</evidence>
<protein>
    <submittedName>
        <fullName evidence="2">(spotted green pufferfish) hypothetical protein</fullName>
    </submittedName>
</protein>
<feature type="non-terminal residue" evidence="2">
    <location>
        <position position="1"/>
    </location>
</feature>
<feature type="region of interest" description="Disordered" evidence="1">
    <location>
        <begin position="1"/>
        <end position="21"/>
    </location>
</feature>
<proteinExistence type="predicted"/>
<dbReference type="KEGG" id="tng:GSTEN00025427G001"/>
<name>Q4S1R2_TETNG</name>
<comment type="caution">
    <text evidence="2">The sequence shown here is derived from an EMBL/GenBank/DDBJ whole genome shotgun (WGS) entry which is preliminary data.</text>
</comment>
<organism evidence="2">
    <name type="scientific">Tetraodon nigroviridis</name>
    <name type="common">Spotted green pufferfish</name>
    <name type="synonym">Chelonodon nigroviridis</name>
    <dbReference type="NCBI Taxonomy" id="99883"/>
    <lineage>
        <taxon>Eukaryota</taxon>
        <taxon>Metazoa</taxon>
        <taxon>Chordata</taxon>
        <taxon>Craniata</taxon>
        <taxon>Vertebrata</taxon>
        <taxon>Euteleostomi</taxon>
        <taxon>Actinopterygii</taxon>
        <taxon>Neopterygii</taxon>
        <taxon>Teleostei</taxon>
        <taxon>Neoteleostei</taxon>
        <taxon>Acanthomorphata</taxon>
        <taxon>Eupercaria</taxon>
        <taxon>Tetraodontiformes</taxon>
        <taxon>Tetradontoidea</taxon>
        <taxon>Tetraodontidae</taxon>
        <taxon>Tetraodon</taxon>
    </lineage>
</organism>
<reference evidence="2" key="1">
    <citation type="journal article" date="2004" name="Nature">
        <title>Genome duplication in the teleost fish Tetraodon nigroviridis reveals the early vertebrate proto-karyotype.</title>
        <authorList>
            <person name="Jaillon O."/>
            <person name="Aury J.-M."/>
            <person name="Brunet F."/>
            <person name="Petit J.-L."/>
            <person name="Stange-Thomann N."/>
            <person name="Mauceli E."/>
            <person name="Bouneau L."/>
            <person name="Fischer C."/>
            <person name="Ozouf-Costaz C."/>
            <person name="Bernot A."/>
            <person name="Nicaud S."/>
            <person name="Jaffe D."/>
            <person name="Fisher S."/>
            <person name="Lutfalla G."/>
            <person name="Dossat C."/>
            <person name="Segurens B."/>
            <person name="Dasilva C."/>
            <person name="Salanoubat M."/>
            <person name="Levy M."/>
            <person name="Boudet N."/>
            <person name="Castellano S."/>
            <person name="Anthouard V."/>
            <person name="Jubin C."/>
            <person name="Castelli V."/>
            <person name="Katinka M."/>
            <person name="Vacherie B."/>
            <person name="Biemont C."/>
            <person name="Skalli Z."/>
            <person name="Cattolico L."/>
            <person name="Poulain J."/>
            <person name="De Berardinis V."/>
            <person name="Cruaud C."/>
            <person name="Duprat S."/>
            <person name="Brottier P."/>
            <person name="Coutanceau J.-P."/>
            <person name="Gouzy J."/>
            <person name="Parra G."/>
            <person name="Lardier G."/>
            <person name="Chapple C."/>
            <person name="McKernan K.J."/>
            <person name="McEwan P."/>
            <person name="Bosak S."/>
            <person name="Kellis M."/>
            <person name="Volff J.-N."/>
            <person name="Guigo R."/>
            <person name="Zody M.C."/>
            <person name="Mesirov J."/>
            <person name="Lindblad-Toh K."/>
            <person name="Birren B."/>
            <person name="Nusbaum C."/>
            <person name="Kahn D."/>
            <person name="Robinson-Rechavi M."/>
            <person name="Laudet V."/>
            <person name="Schachter V."/>
            <person name="Quetier F."/>
            <person name="Saurin W."/>
            <person name="Scarpelli C."/>
            <person name="Wincker P."/>
            <person name="Lander E.S."/>
            <person name="Weissenbach J."/>
            <person name="Roest Crollius H."/>
        </authorList>
    </citation>
    <scope>NUCLEOTIDE SEQUENCE [LARGE SCALE GENOMIC DNA]</scope>
</reference>
<feature type="compositionally biased region" description="Polar residues" evidence="1">
    <location>
        <begin position="11"/>
        <end position="20"/>
    </location>
</feature>
<accession>Q4S1R2</accession>
<dbReference type="AlphaFoldDB" id="Q4S1R2"/>
<dbReference type="EMBL" id="CAAE01014766">
    <property type="protein sequence ID" value="CAG05420.1"/>
    <property type="molecule type" value="Genomic_DNA"/>
</dbReference>
<sequence length="82" mass="9312">SRKRTVPVGMQSRNRPNVSAGSEPWMRTAWERVHYGLQVLVQRMFDLTLSSGSCTAAAAVLVSKCYSRMNFEYLHRIYSAEA</sequence>
<evidence type="ECO:0000313" key="2">
    <source>
        <dbReference type="EMBL" id="CAG05420.1"/>
    </source>
</evidence>
<reference evidence="2" key="2">
    <citation type="submission" date="2004-02" db="EMBL/GenBank/DDBJ databases">
        <authorList>
            <consortium name="Genoscope"/>
            <consortium name="Whitehead Institute Centre for Genome Research"/>
        </authorList>
    </citation>
    <scope>NUCLEOTIDE SEQUENCE</scope>
</reference>